<name>A0A0B7FUY0_THACB</name>
<accession>A0A0B7FUY0</accession>
<keyword evidence="2" id="KW-1185">Reference proteome</keyword>
<organism evidence="1 2">
    <name type="scientific">Thanatephorus cucumeris (strain AG1-IB / isolate 7/3/14)</name>
    <name type="common">Lettuce bottom rot fungus</name>
    <name type="synonym">Rhizoctonia solani</name>
    <dbReference type="NCBI Taxonomy" id="1108050"/>
    <lineage>
        <taxon>Eukaryota</taxon>
        <taxon>Fungi</taxon>
        <taxon>Dikarya</taxon>
        <taxon>Basidiomycota</taxon>
        <taxon>Agaricomycotina</taxon>
        <taxon>Agaricomycetes</taxon>
        <taxon>Cantharellales</taxon>
        <taxon>Ceratobasidiaceae</taxon>
        <taxon>Rhizoctonia</taxon>
        <taxon>Rhizoctonia solani AG-1</taxon>
    </lineage>
</organism>
<dbReference type="Proteomes" id="UP000059188">
    <property type="component" value="Unassembled WGS sequence"/>
</dbReference>
<evidence type="ECO:0000313" key="2">
    <source>
        <dbReference type="Proteomes" id="UP000059188"/>
    </source>
</evidence>
<proteinExistence type="predicted"/>
<sequence length="79" mass="8720">MTPSVFRLDALYVRTYSLFCSPPTTPLYNWAGMATRPASLSLASRCPGIHPRVAHAPPATPILPDSLPSQLLHVFLYLR</sequence>
<dbReference type="AlphaFoldDB" id="A0A0B7FUY0"/>
<dbReference type="EMBL" id="LN679517">
    <property type="protein sequence ID" value="CEL60038.1"/>
    <property type="molecule type" value="Genomic_DNA"/>
</dbReference>
<protein>
    <submittedName>
        <fullName evidence="1">Uncharacterized protein</fullName>
    </submittedName>
</protein>
<gene>
    <name evidence="1" type="ORF">RSOLAG1IB_12298</name>
</gene>
<reference evidence="1 2" key="1">
    <citation type="submission" date="2014-11" db="EMBL/GenBank/DDBJ databases">
        <authorList>
            <person name="Wibberg Daniel"/>
        </authorList>
    </citation>
    <scope>NUCLEOTIDE SEQUENCE [LARGE SCALE GENOMIC DNA]</scope>
    <source>
        <strain evidence="1">Rhizoctonia solani AG1-IB 7/3/14</strain>
    </source>
</reference>
<evidence type="ECO:0000313" key="1">
    <source>
        <dbReference type="EMBL" id="CEL60038.1"/>
    </source>
</evidence>